<evidence type="ECO:0000313" key="11">
    <source>
        <dbReference type="Proteomes" id="UP000799767"/>
    </source>
</evidence>
<evidence type="ECO:0000256" key="8">
    <source>
        <dbReference type="SAM" id="MobiDB-lite"/>
    </source>
</evidence>
<dbReference type="EMBL" id="MU001634">
    <property type="protein sequence ID" value="KAF2484417.1"/>
    <property type="molecule type" value="Genomic_DNA"/>
</dbReference>
<comment type="similarity">
    <text evidence="2">Belongs to the engrailed homeobox family.</text>
</comment>
<evidence type="ECO:0000313" key="10">
    <source>
        <dbReference type="EMBL" id="KAF2484417.1"/>
    </source>
</evidence>
<comment type="subcellular location">
    <subcellularLocation>
        <location evidence="1 6 7">Nucleus</location>
    </subcellularLocation>
</comment>
<evidence type="ECO:0000256" key="6">
    <source>
        <dbReference type="PROSITE-ProRule" id="PRU00108"/>
    </source>
</evidence>
<keyword evidence="11" id="KW-1185">Reference proteome</keyword>
<dbReference type="InterPro" id="IPR001356">
    <property type="entry name" value="HD"/>
</dbReference>
<gene>
    <name evidence="10" type="ORF">BDY17DRAFT_295597</name>
</gene>
<evidence type="ECO:0000259" key="9">
    <source>
        <dbReference type="PROSITE" id="PS50071"/>
    </source>
</evidence>
<evidence type="ECO:0000256" key="2">
    <source>
        <dbReference type="ARBA" id="ARBA00010896"/>
    </source>
</evidence>
<keyword evidence="5 6" id="KW-0539">Nucleus</keyword>
<feature type="region of interest" description="Disordered" evidence="8">
    <location>
        <begin position="1"/>
        <end position="25"/>
    </location>
</feature>
<evidence type="ECO:0000256" key="3">
    <source>
        <dbReference type="ARBA" id="ARBA00023125"/>
    </source>
</evidence>
<dbReference type="SUPFAM" id="SSF46689">
    <property type="entry name" value="Homeodomain-like"/>
    <property type="match status" value="1"/>
</dbReference>
<dbReference type="Gene3D" id="1.10.10.60">
    <property type="entry name" value="Homeodomain-like"/>
    <property type="match status" value="1"/>
</dbReference>
<feature type="compositionally biased region" description="Polar residues" evidence="8">
    <location>
        <begin position="831"/>
        <end position="845"/>
    </location>
</feature>
<keyword evidence="4 6" id="KW-0371">Homeobox</keyword>
<name>A0A6A6PYX4_9PEZI</name>
<dbReference type="SMART" id="SM00389">
    <property type="entry name" value="HOX"/>
    <property type="match status" value="1"/>
</dbReference>
<feature type="DNA-binding region" description="Homeobox" evidence="6">
    <location>
        <begin position="64"/>
        <end position="117"/>
    </location>
</feature>
<dbReference type="InterPro" id="IPR009057">
    <property type="entry name" value="Homeodomain-like_sf"/>
</dbReference>
<dbReference type="GO" id="GO:0000981">
    <property type="term" value="F:DNA-binding transcription factor activity, RNA polymerase II-specific"/>
    <property type="evidence" value="ECO:0007669"/>
    <property type="project" value="InterPro"/>
</dbReference>
<proteinExistence type="inferred from homology"/>
<accession>A0A6A6PYX4</accession>
<dbReference type="GeneID" id="54474326"/>
<dbReference type="Pfam" id="PF00046">
    <property type="entry name" value="Homeodomain"/>
    <property type="match status" value="1"/>
</dbReference>
<feature type="region of interest" description="Disordered" evidence="8">
    <location>
        <begin position="299"/>
        <end position="328"/>
    </location>
</feature>
<sequence length="845" mass="90514">MEFIDFSAGRAGAHDTADDGHPDTTAHPVHHFAHMAAPYSTDPANPAYLNPTFSSTISCDIKPRLTKEQHDILEAHFQKQHKPNTVTKKGFAATLGVTLDKVNNWFQNRRAKLKQDAKKQQGALNLYNGQNQSSSDSETSPTYVDTASQYHAMMQQWSAELSPANALGISHPPNASAIVPPHTAPFLNGSATDATMNAYIPNAHFAPAVFSGSQEEFNRRTLTQEQFDAMERSGGMVDSLGNWQEFEMNFGGDQGAMNAMFPSNDFKSAGQGVYGYPIGAPMTSYDSTVPSNLSAESLPHFPSSTAMQTRPNMSANSSDWSGSRSSSIQEAAINQMQLQHAPAAMVTSQWQPGQSIPVDSTQQAEEFRQIRTQAQARVSPQQPMHEPLSAWSDDTFVRRGSSASLLAQSMSTVGLQTPPQPQNPTFKSPAPPANIAARRQRAPRPAALGAAALRSQSHSGAVQSATLSHAQPPQVNSAAAAGLRRIKSSTFMGAVAPGRVMKSTPGSAQRSPMHQNFADAMNSPHLLRHVSSQSHGSLAPPTPLSPKDTSSVEAPGQFLQWQSNVSRQASIAETDAEHAHSYRSASTVPAQDVSSPPHTPMYQRSNAQSRFNGSIGLENTPPQSAPAGQTCFSSNMFSVPQASQQQMHPPAPFQQFAHAGPLSQPFADAAMPDQQFQMSSVAFVPTQHGNVPTSAPGLPMDFANGVPMVNAAGDVTLYFPNQFQYAPEQQAYGPTPPQSMHTPPQIAYPFAASVSDSPSSQGSAPKAASADFFVHQYSPPDSVKRGSTPRRGPTDTVPKNYAFAHTGPEHYEEKKADDRKRVKSDAKDSLHSTSPASSSGAAVTL</sequence>
<dbReference type="PANTHER" id="PTHR24341">
    <property type="entry name" value="HOMEOBOX PROTEIN ENGRAILED"/>
    <property type="match status" value="1"/>
</dbReference>
<feature type="region of interest" description="Disordered" evidence="8">
    <location>
        <begin position="777"/>
        <end position="845"/>
    </location>
</feature>
<dbReference type="InterPro" id="IPR050720">
    <property type="entry name" value="Engrailed_Homeobox_TFs"/>
</dbReference>
<dbReference type="GO" id="GO:0003677">
    <property type="term" value="F:DNA binding"/>
    <property type="evidence" value="ECO:0007669"/>
    <property type="project" value="UniProtKB-UniRule"/>
</dbReference>
<keyword evidence="3 6" id="KW-0238">DNA-binding</keyword>
<dbReference type="RefSeq" id="XP_033590986.1">
    <property type="nucleotide sequence ID" value="XM_033733324.1"/>
</dbReference>
<feature type="domain" description="Homeobox" evidence="9">
    <location>
        <begin position="62"/>
        <end position="116"/>
    </location>
</feature>
<evidence type="ECO:0000256" key="5">
    <source>
        <dbReference type="ARBA" id="ARBA00023242"/>
    </source>
</evidence>
<feature type="compositionally biased region" description="Basic and acidic residues" evidence="8">
    <location>
        <begin position="807"/>
        <end position="830"/>
    </location>
</feature>
<dbReference type="GO" id="GO:0016586">
    <property type="term" value="C:RSC-type complex"/>
    <property type="evidence" value="ECO:0007669"/>
    <property type="project" value="TreeGrafter"/>
</dbReference>
<feature type="compositionally biased region" description="Low complexity" evidence="8">
    <location>
        <begin position="314"/>
        <end position="327"/>
    </location>
</feature>
<dbReference type="PANTHER" id="PTHR24341:SF6">
    <property type="entry name" value="HOMEOBOX PROTEIN INVECTED"/>
    <property type="match status" value="1"/>
</dbReference>
<dbReference type="Proteomes" id="UP000799767">
    <property type="component" value="Unassembled WGS sequence"/>
</dbReference>
<feature type="compositionally biased region" description="Polar residues" evidence="8">
    <location>
        <begin position="583"/>
        <end position="605"/>
    </location>
</feature>
<dbReference type="PROSITE" id="PS50071">
    <property type="entry name" value="HOMEOBOX_2"/>
    <property type="match status" value="1"/>
</dbReference>
<feature type="region of interest" description="Disordered" evidence="8">
    <location>
        <begin position="569"/>
        <end position="605"/>
    </location>
</feature>
<feature type="compositionally biased region" description="Polar residues" evidence="8">
    <location>
        <begin position="302"/>
        <end position="313"/>
    </location>
</feature>
<feature type="region of interest" description="Disordered" evidence="8">
    <location>
        <begin position="447"/>
        <end position="473"/>
    </location>
</feature>
<dbReference type="InterPro" id="IPR017970">
    <property type="entry name" value="Homeobox_CS"/>
</dbReference>
<feature type="region of interest" description="Disordered" evidence="8">
    <location>
        <begin position="530"/>
        <end position="552"/>
    </location>
</feature>
<reference evidence="10" key="1">
    <citation type="journal article" date="2020" name="Stud. Mycol.">
        <title>101 Dothideomycetes genomes: a test case for predicting lifestyles and emergence of pathogens.</title>
        <authorList>
            <person name="Haridas S."/>
            <person name="Albert R."/>
            <person name="Binder M."/>
            <person name="Bloem J."/>
            <person name="Labutti K."/>
            <person name="Salamov A."/>
            <person name="Andreopoulos B."/>
            <person name="Baker S."/>
            <person name="Barry K."/>
            <person name="Bills G."/>
            <person name="Bluhm B."/>
            <person name="Cannon C."/>
            <person name="Castanera R."/>
            <person name="Culley D."/>
            <person name="Daum C."/>
            <person name="Ezra D."/>
            <person name="Gonzalez J."/>
            <person name="Henrissat B."/>
            <person name="Kuo A."/>
            <person name="Liang C."/>
            <person name="Lipzen A."/>
            <person name="Lutzoni F."/>
            <person name="Magnuson J."/>
            <person name="Mondo S."/>
            <person name="Nolan M."/>
            <person name="Ohm R."/>
            <person name="Pangilinan J."/>
            <person name="Park H.-J."/>
            <person name="Ramirez L."/>
            <person name="Alfaro M."/>
            <person name="Sun H."/>
            <person name="Tritt A."/>
            <person name="Yoshinaga Y."/>
            <person name="Zwiers L.-H."/>
            <person name="Turgeon B."/>
            <person name="Goodwin S."/>
            <person name="Spatafora J."/>
            <person name="Crous P."/>
            <person name="Grigoriev I."/>
        </authorList>
    </citation>
    <scope>NUCLEOTIDE SEQUENCE</scope>
    <source>
        <strain evidence="10">CBS 113389</strain>
    </source>
</reference>
<dbReference type="AlphaFoldDB" id="A0A6A6PYX4"/>
<dbReference type="CDD" id="cd00086">
    <property type="entry name" value="homeodomain"/>
    <property type="match status" value="1"/>
</dbReference>
<evidence type="ECO:0000256" key="1">
    <source>
        <dbReference type="ARBA" id="ARBA00004123"/>
    </source>
</evidence>
<evidence type="ECO:0000256" key="7">
    <source>
        <dbReference type="RuleBase" id="RU000682"/>
    </source>
</evidence>
<dbReference type="OrthoDB" id="6159439at2759"/>
<dbReference type="PROSITE" id="PS00027">
    <property type="entry name" value="HOMEOBOX_1"/>
    <property type="match status" value="1"/>
</dbReference>
<protein>
    <recommendedName>
        <fullName evidence="9">Homeobox domain-containing protein</fullName>
    </recommendedName>
</protein>
<feature type="compositionally biased region" description="Basic and acidic residues" evidence="8">
    <location>
        <begin position="12"/>
        <end position="24"/>
    </location>
</feature>
<evidence type="ECO:0000256" key="4">
    <source>
        <dbReference type="ARBA" id="ARBA00023155"/>
    </source>
</evidence>
<organism evidence="10 11">
    <name type="scientific">Neohortaea acidophila</name>
    <dbReference type="NCBI Taxonomy" id="245834"/>
    <lineage>
        <taxon>Eukaryota</taxon>
        <taxon>Fungi</taxon>
        <taxon>Dikarya</taxon>
        <taxon>Ascomycota</taxon>
        <taxon>Pezizomycotina</taxon>
        <taxon>Dothideomycetes</taxon>
        <taxon>Dothideomycetidae</taxon>
        <taxon>Mycosphaerellales</taxon>
        <taxon>Teratosphaeriaceae</taxon>
        <taxon>Neohortaea</taxon>
    </lineage>
</organism>
<feature type="compositionally biased region" description="Polar residues" evidence="8">
    <location>
        <begin position="455"/>
        <end position="473"/>
    </location>
</feature>